<organism evidence="3 4">
    <name type="scientific">Aquisalinus luteolus</name>
    <dbReference type="NCBI Taxonomy" id="1566827"/>
    <lineage>
        <taxon>Bacteria</taxon>
        <taxon>Pseudomonadati</taxon>
        <taxon>Pseudomonadota</taxon>
        <taxon>Alphaproteobacteria</taxon>
        <taxon>Parvularculales</taxon>
        <taxon>Parvularculaceae</taxon>
        <taxon>Aquisalinus</taxon>
    </lineage>
</organism>
<dbReference type="SUPFAM" id="SSF52540">
    <property type="entry name" value="P-loop containing nucleoside triphosphate hydrolases"/>
    <property type="match status" value="1"/>
</dbReference>
<proteinExistence type="predicted"/>
<dbReference type="Gene3D" id="3.40.50.300">
    <property type="entry name" value="P-loop containing nucleotide triphosphate hydrolases"/>
    <property type="match status" value="1"/>
</dbReference>
<dbReference type="GO" id="GO:0016887">
    <property type="term" value="F:ATP hydrolysis activity"/>
    <property type="evidence" value="ECO:0007669"/>
    <property type="project" value="InterPro"/>
</dbReference>
<name>A0A8J3A6F4_9PROT</name>
<protein>
    <submittedName>
        <fullName evidence="3">ATP-dependent endonuclease</fullName>
    </submittedName>
</protein>
<keyword evidence="3" id="KW-0255">Endonuclease</keyword>
<comment type="caution">
    <text evidence="3">The sequence shown here is derived from an EMBL/GenBank/DDBJ whole genome shotgun (WGS) entry which is preliminary data.</text>
</comment>
<reference evidence="3" key="1">
    <citation type="journal article" date="2014" name="Int. J. Syst. Evol. Microbiol.">
        <title>Complete genome sequence of Corynebacterium casei LMG S-19264T (=DSM 44701T), isolated from a smear-ripened cheese.</title>
        <authorList>
            <consortium name="US DOE Joint Genome Institute (JGI-PGF)"/>
            <person name="Walter F."/>
            <person name="Albersmeier A."/>
            <person name="Kalinowski J."/>
            <person name="Ruckert C."/>
        </authorList>
    </citation>
    <scope>NUCLEOTIDE SEQUENCE</scope>
    <source>
        <strain evidence="3">CGMCC 1.14984</strain>
    </source>
</reference>
<dbReference type="Pfam" id="PF13476">
    <property type="entry name" value="AAA_23"/>
    <property type="match status" value="1"/>
</dbReference>
<dbReference type="PANTHER" id="PTHR43581:SF4">
    <property type="entry name" value="ATP_GTP PHOSPHATASE"/>
    <property type="match status" value="1"/>
</dbReference>
<evidence type="ECO:0000259" key="1">
    <source>
        <dbReference type="Pfam" id="PF13476"/>
    </source>
</evidence>
<reference evidence="3" key="2">
    <citation type="submission" date="2020-09" db="EMBL/GenBank/DDBJ databases">
        <authorList>
            <person name="Sun Q."/>
            <person name="Zhou Y."/>
        </authorList>
    </citation>
    <scope>NUCLEOTIDE SEQUENCE</scope>
    <source>
        <strain evidence="3">CGMCC 1.14984</strain>
    </source>
</reference>
<dbReference type="EMBL" id="BMGZ01000001">
    <property type="protein sequence ID" value="GGH94747.1"/>
    <property type="molecule type" value="Genomic_DNA"/>
</dbReference>
<dbReference type="InterPro" id="IPR051396">
    <property type="entry name" value="Bact_Antivir_Def_Nuclease"/>
</dbReference>
<dbReference type="InterPro" id="IPR027417">
    <property type="entry name" value="P-loop_NTPase"/>
</dbReference>
<dbReference type="GO" id="GO:0006302">
    <property type="term" value="P:double-strand break repair"/>
    <property type="evidence" value="ECO:0007669"/>
    <property type="project" value="InterPro"/>
</dbReference>
<feature type="domain" description="Rad50/SbcC-type AAA" evidence="1">
    <location>
        <begin position="42"/>
        <end position="134"/>
    </location>
</feature>
<keyword evidence="3" id="KW-0540">Nuclease</keyword>
<sequence>MFSAIHMLGICLIWHSHTINYSAKISPEYKHAQREALMKIAKVKITNFKCYGQTFSLGLADGLNVIVGQNESGKTTILEAIHLALTGQLHGRQIKYDLTSYLFNLETQIKYLEGLKAPVPLPPPEISIELFFAGNGSEFAELEGDGNSEKAKCSGVVYKIEFDEENYKGPYEELLKAGELNSIPVEFYTATMRSFARKGITPRSIPIKSALIDSSNTRLRNGSDVYVSRIIRDTLEEGERASISQAHRKLKEEFAADPNVKLINDRITRAASISDKAVTISVDLSSQTAWESSLMTYIDLIPFQNIGKGEQCTIKTKLALSGKKNAEATAILLEEAENHLSHVRLNELVAGLVDQREQKQVIVSTHSSFVANKLGLDNLLVLRNGAIARISELDAKDFFKKLAGYDTLRLTLASRVILVEGDSDELIVQRAYMDANDGRLPIQDGIEVISVGTAFLRFLELANALEVPVSVVTDTDGDSAALQRKYEPYNDSGFIRICFDPVIDTGPLRVKDKPFNYNTLEPKILKANSVKVLNSVFGTSAETEEELHLYMRANKTDCALAIFNSKAPIAYPDYIRQAIAP</sequence>
<dbReference type="Pfam" id="PF20469">
    <property type="entry name" value="OLD-like_TOPRIM"/>
    <property type="match status" value="1"/>
</dbReference>
<evidence type="ECO:0000259" key="2">
    <source>
        <dbReference type="Pfam" id="PF20469"/>
    </source>
</evidence>
<dbReference type="PANTHER" id="PTHR43581">
    <property type="entry name" value="ATP/GTP PHOSPHATASE"/>
    <property type="match status" value="1"/>
</dbReference>
<evidence type="ECO:0000313" key="4">
    <source>
        <dbReference type="Proteomes" id="UP000621856"/>
    </source>
</evidence>
<accession>A0A8J3A6F4</accession>
<dbReference type="AlphaFoldDB" id="A0A8J3A6F4"/>
<dbReference type="GO" id="GO:0004519">
    <property type="term" value="F:endonuclease activity"/>
    <property type="evidence" value="ECO:0007669"/>
    <property type="project" value="UniProtKB-KW"/>
</dbReference>
<keyword evidence="3" id="KW-0378">Hydrolase</keyword>
<gene>
    <name evidence="3" type="ORF">GCM10011355_09660</name>
</gene>
<dbReference type="CDD" id="cd01026">
    <property type="entry name" value="TOPRIM_OLD"/>
    <property type="match status" value="1"/>
</dbReference>
<feature type="domain" description="OLD protein-like TOPRIM" evidence="2">
    <location>
        <begin position="413"/>
        <end position="476"/>
    </location>
</feature>
<dbReference type="InterPro" id="IPR034139">
    <property type="entry name" value="TOPRIM_OLD"/>
</dbReference>
<dbReference type="InterPro" id="IPR038729">
    <property type="entry name" value="Rad50/SbcC_AAA"/>
</dbReference>
<dbReference type="Proteomes" id="UP000621856">
    <property type="component" value="Unassembled WGS sequence"/>
</dbReference>
<evidence type="ECO:0000313" key="3">
    <source>
        <dbReference type="EMBL" id="GGH94747.1"/>
    </source>
</evidence>